<dbReference type="InParanoid" id="A0A2I1DNU5"/>
<dbReference type="Gene3D" id="3.40.50.880">
    <property type="match status" value="1"/>
</dbReference>
<keyword evidence="5" id="KW-1185">Reference proteome</keyword>
<evidence type="ECO:0000256" key="1">
    <source>
        <dbReference type="ARBA" id="ARBA00023015"/>
    </source>
</evidence>
<feature type="domain" description="HTH araC/xylS-type" evidence="3">
    <location>
        <begin position="220"/>
        <end position="318"/>
    </location>
</feature>
<dbReference type="CDD" id="cd03137">
    <property type="entry name" value="GATase1_AraC_1"/>
    <property type="match status" value="1"/>
</dbReference>
<evidence type="ECO:0000256" key="2">
    <source>
        <dbReference type="ARBA" id="ARBA00023163"/>
    </source>
</evidence>
<evidence type="ECO:0000259" key="3">
    <source>
        <dbReference type="PROSITE" id="PS01124"/>
    </source>
</evidence>
<dbReference type="SMART" id="SM00342">
    <property type="entry name" value="HTH_ARAC"/>
    <property type="match status" value="1"/>
</dbReference>
<gene>
    <name evidence="4" type="ORF">B1757_03810</name>
</gene>
<keyword evidence="2" id="KW-0804">Transcription</keyword>
<dbReference type="SUPFAM" id="SSF52317">
    <property type="entry name" value="Class I glutamine amidotransferase-like"/>
    <property type="match status" value="1"/>
</dbReference>
<dbReference type="PANTHER" id="PTHR43130:SF3">
    <property type="entry name" value="HTH-TYPE TRANSCRIPTIONAL REGULATOR RV1931C"/>
    <property type="match status" value="1"/>
</dbReference>
<dbReference type="GO" id="GO:0043565">
    <property type="term" value="F:sequence-specific DNA binding"/>
    <property type="evidence" value="ECO:0007669"/>
    <property type="project" value="InterPro"/>
</dbReference>
<dbReference type="InterPro" id="IPR052158">
    <property type="entry name" value="INH-QAR"/>
</dbReference>
<dbReference type="EMBL" id="MXAV01000011">
    <property type="protein sequence ID" value="PKY11542.1"/>
    <property type="molecule type" value="Genomic_DNA"/>
</dbReference>
<keyword evidence="1" id="KW-0805">Transcription regulation</keyword>
<evidence type="ECO:0000313" key="5">
    <source>
        <dbReference type="Proteomes" id="UP000234329"/>
    </source>
</evidence>
<sequence length="325" mass="35598">MKSNHLQAPGHHRIACLVLPGVISFDLATACETFRYATRPSGQPYYQVTVCAEQQELDLGMFSIHIKHDLTSLEDADTIIVPGTSFSPLSLSSTVLAALRKAARRGARIASICTGAFVLAEAGLLDGLRATTHWQAAAEFAKRYPSIQIDPRVLFVDNGQILTSAGAAAGLDLCLHMIRSDFGAAVAAQVARLSVVPLQREGGQAQFIPPSTRSIDRNLQILINWVMNNLNQPLTVKSLADQSHSSQRTLHRRFVEQLGESPSQWLIRIRVQRAQELLESSKLSVEQIVSEVGLGSAANFRLHFQRIVGVSPRQHRQSFGYPDSS</sequence>
<dbReference type="RefSeq" id="WP_101537067.1">
    <property type="nucleotide sequence ID" value="NZ_MXAV01000011.1"/>
</dbReference>
<dbReference type="GO" id="GO:0003700">
    <property type="term" value="F:DNA-binding transcription factor activity"/>
    <property type="evidence" value="ECO:0007669"/>
    <property type="project" value="InterPro"/>
</dbReference>
<dbReference type="Pfam" id="PF01965">
    <property type="entry name" value="DJ-1_PfpI"/>
    <property type="match status" value="1"/>
</dbReference>
<comment type="caution">
    <text evidence="4">The sequence shown here is derived from an EMBL/GenBank/DDBJ whole genome shotgun (WGS) entry which is preliminary data.</text>
</comment>
<evidence type="ECO:0000313" key="4">
    <source>
        <dbReference type="EMBL" id="PKY11542.1"/>
    </source>
</evidence>
<reference evidence="4 5" key="1">
    <citation type="submission" date="2017-03" db="EMBL/GenBank/DDBJ databases">
        <title>Draft genime sequence of the acidophilic sulfur-oxidizing bacterium Acidithiobacillus sp. SH, isolated from seawater.</title>
        <authorList>
            <person name="Sharmin S."/>
            <person name="Tokuhisa M."/>
            <person name="Kanao T."/>
            <person name="Kamimura K."/>
        </authorList>
    </citation>
    <scope>NUCLEOTIDE SEQUENCE [LARGE SCALE GENOMIC DNA]</scope>
    <source>
        <strain evidence="4 5">SH</strain>
    </source>
</reference>
<dbReference type="PANTHER" id="PTHR43130">
    <property type="entry name" value="ARAC-FAMILY TRANSCRIPTIONAL REGULATOR"/>
    <property type="match status" value="1"/>
</dbReference>
<name>A0A2I1DNU5_9PROT</name>
<organism evidence="4 5">
    <name type="scientific">Acidithiobacillus marinus</name>
    <dbReference type="NCBI Taxonomy" id="187490"/>
    <lineage>
        <taxon>Bacteria</taxon>
        <taxon>Pseudomonadati</taxon>
        <taxon>Pseudomonadota</taxon>
        <taxon>Acidithiobacillia</taxon>
        <taxon>Acidithiobacillales</taxon>
        <taxon>Acidithiobacillaceae</taxon>
        <taxon>Acidithiobacillus</taxon>
    </lineage>
</organism>
<dbReference type="InterPro" id="IPR002818">
    <property type="entry name" value="DJ-1/PfpI"/>
</dbReference>
<dbReference type="Pfam" id="PF12833">
    <property type="entry name" value="HTH_18"/>
    <property type="match status" value="1"/>
</dbReference>
<dbReference type="SUPFAM" id="SSF46689">
    <property type="entry name" value="Homeodomain-like"/>
    <property type="match status" value="2"/>
</dbReference>
<protein>
    <submittedName>
        <fullName evidence="4">AraC family transcriptional regulator</fullName>
    </submittedName>
</protein>
<dbReference type="AlphaFoldDB" id="A0A2I1DNU5"/>
<dbReference type="OrthoDB" id="5293753at2"/>
<dbReference type="Gene3D" id="1.10.10.60">
    <property type="entry name" value="Homeodomain-like"/>
    <property type="match status" value="1"/>
</dbReference>
<dbReference type="InterPro" id="IPR018060">
    <property type="entry name" value="HTH_AraC"/>
</dbReference>
<dbReference type="Proteomes" id="UP000234329">
    <property type="component" value="Unassembled WGS sequence"/>
</dbReference>
<accession>A0A2I1DNU5</accession>
<dbReference type="PROSITE" id="PS01124">
    <property type="entry name" value="HTH_ARAC_FAMILY_2"/>
    <property type="match status" value="1"/>
</dbReference>
<proteinExistence type="predicted"/>
<dbReference type="InterPro" id="IPR029062">
    <property type="entry name" value="Class_I_gatase-like"/>
</dbReference>
<dbReference type="InterPro" id="IPR009057">
    <property type="entry name" value="Homeodomain-like_sf"/>
</dbReference>